<evidence type="ECO:0000259" key="2">
    <source>
        <dbReference type="SMART" id="SM01292"/>
    </source>
</evidence>
<dbReference type="Pfam" id="PF11882">
    <property type="entry name" value="DUF3402"/>
    <property type="match status" value="1"/>
</dbReference>
<dbReference type="EMBL" id="CP063137">
    <property type="protein sequence ID" value="QOU22647.1"/>
    <property type="molecule type" value="Genomic_DNA"/>
</dbReference>
<accession>A0A871R7I0</accession>
<feature type="compositionally biased region" description="Polar residues" evidence="1">
    <location>
        <begin position="476"/>
        <end position="491"/>
    </location>
</feature>
<feature type="region of interest" description="Disordered" evidence="1">
    <location>
        <begin position="340"/>
        <end position="371"/>
    </location>
</feature>
<evidence type="ECO:0008006" key="6">
    <source>
        <dbReference type="Google" id="ProtNLM"/>
    </source>
</evidence>
<dbReference type="InterPro" id="IPR040185">
    <property type="entry name" value="Far11/STRP"/>
</dbReference>
<feature type="region of interest" description="Disordered" evidence="1">
    <location>
        <begin position="474"/>
        <end position="543"/>
    </location>
</feature>
<dbReference type="PANTHER" id="PTHR13239:SF4">
    <property type="entry name" value="AT25231P"/>
    <property type="match status" value="1"/>
</dbReference>
<dbReference type="SMART" id="SM01293">
    <property type="entry name" value="DUF3402"/>
    <property type="match status" value="1"/>
</dbReference>
<dbReference type="Proteomes" id="UP000663131">
    <property type="component" value="Chromosome 9"/>
</dbReference>
<evidence type="ECO:0000256" key="1">
    <source>
        <dbReference type="SAM" id="MobiDB-lite"/>
    </source>
</evidence>
<dbReference type="KEGG" id="bbrx:BRETT_002829"/>
<feature type="domain" description="Far11/STRP N-terminal" evidence="2">
    <location>
        <begin position="125"/>
        <end position="471"/>
    </location>
</feature>
<dbReference type="Pfam" id="PF07923">
    <property type="entry name" value="N1221"/>
    <property type="match status" value="2"/>
</dbReference>
<dbReference type="AlphaFoldDB" id="A0A871R7I0"/>
<feature type="region of interest" description="Disordered" evidence="1">
    <location>
        <begin position="1"/>
        <end position="71"/>
    </location>
</feature>
<dbReference type="OrthoDB" id="18234at2759"/>
<evidence type="ECO:0000313" key="4">
    <source>
        <dbReference type="EMBL" id="QOU22647.1"/>
    </source>
</evidence>
<evidence type="ECO:0000313" key="5">
    <source>
        <dbReference type="Proteomes" id="UP000663131"/>
    </source>
</evidence>
<sequence>MKSGPPPSFMLPKKPQNEECLENAGEDDSNKDEEAGNEDDEVNEEDQENGADTIANEEKKGAEIPAIGDLNDLDDDDNFIIDKNEMVETSDDQDLLSSPSSKISLESEGEQEIDGFTNFNMILEYPKLKFDYKLLDTFDEGLMDWFSAKDLQNLRDVKLLALSSKYHNNISLFLKKTGLQLKSLLSSDDDSVSYDAQILKHIIGILYISLGSYGDAIDKEQLNKRIKDNSHKLVHEDILIRQIINITLSRANKLADAGNCENNISARCLKLWSSEMFYTLTILHIISLVYLKYLKDDESEYFKLVDLFDHANVLEEVTKVIDKWRWISCESERNDPASIINSFSKGNIPENKEDISRSTSQKKNIDASNSPAKSQKSLNIVMSFKLRNIVIFLGDLILLEFGNLEDLKSTRDYLEFRNDKKGNPEKSKLSSSLTVSPIDYRRYRENLVARYPTFTPPKYNVSEILKLSLRNEKDTPTTTLPDITSSISMLSSEGKARSIEDESISDGSKLTESPPPEIHIATPMPSPSLTPQSTGGSGNFSTLEDADADVRRRLNPSQSSYPNIYPLSRKVPYSIEEASNILYQHVSDDFNSKQFVSVFEQFVRDEKGLKTETDYMNSNSGSDPYKYTQEDIKQNPMFVHELKSLQRVEKYYKNCLSYFSSLIYVLIQIFSSNVIPLRGNERPFHKIGQHSHASYPYMNGSQESTEEDDKLPYIPSKLTCSEKQKLEVLRMKESTLKSSSTIIVLLSKWFKTSHILKYEYFLSLLFDSNFITQSFRLLNSNKIHSRWSHSYDFKDPDSLMKNRLIYCDYEALYQLNDYNFYLKALSLSSEARTPNTTEIDEKAIYEHIFDLSERNSDKSALSFILPFNAQCNLTVERPNSRYCVIVTNIFEEIYMMISHFKIQRIYKLLETRPTDTLRFYLTLFNKTLYKPILKIIKLMSPFSGKKWRANNMDMISFVYLFYKIGLRDRWLTNYFTGTLEERLKVSYENEFSLRCLLKYYNVKNYSEILKKFGYNTQGEKFLNSLRKENENFFDTQLMDGNQNDEFHDYLKLE</sequence>
<feature type="compositionally biased region" description="Polar residues" evidence="1">
    <location>
        <begin position="357"/>
        <end position="371"/>
    </location>
</feature>
<name>A0A871R7I0_DEKBR</name>
<dbReference type="GeneID" id="64574753"/>
<dbReference type="InterPro" id="IPR021819">
    <property type="entry name" value="Far11/STRP_C"/>
</dbReference>
<dbReference type="GO" id="GO:0005829">
    <property type="term" value="C:cytosol"/>
    <property type="evidence" value="ECO:0007669"/>
    <property type="project" value="TreeGrafter"/>
</dbReference>
<organism evidence="4 5">
    <name type="scientific">Dekkera bruxellensis</name>
    <name type="common">Brettanomyces custersii</name>
    <dbReference type="NCBI Taxonomy" id="5007"/>
    <lineage>
        <taxon>Eukaryota</taxon>
        <taxon>Fungi</taxon>
        <taxon>Dikarya</taxon>
        <taxon>Ascomycota</taxon>
        <taxon>Saccharomycotina</taxon>
        <taxon>Pichiomycetes</taxon>
        <taxon>Pichiales</taxon>
        <taxon>Pichiaceae</taxon>
        <taxon>Brettanomyces</taxon>
    </lineage>
</organism>
<evidence type="ECO:0000259" key="3">
    <source>
        <dbReference type="SMART" id="SM01293"/>
    </source>
</evidence>
<gene>
    <name evidence="4" type="ORF">BRETT_002829</name>
</gene>
<dbReference type="RefSeq" id="XP_041139140.1">
    <property type="nucleotide sequence ID" value="XM_041281349.1"/>
</dbReference>
<feature type="compositionally biased region" description="Acidic residues" evidence="1">
    <location>
        <begin position="19"/>
        <end position="49"/>
    </location>
</feature>
<dbReference type="GO" id="GO:0007010">
    <property type="term" value="P:cytoskeleton organization"/>
    <property type="evidence" value="ECO:0007669"/>
    <property type="project" value="TreeGrafter"/>
</dbReference>
<reference evidence="4" key="2">
    <citation type="journal article" name="BMC Genomics">
        <title>New genome assemblies reveal patterns of domestication and adaptation across Brettanomyces (Dekkera) species.</title>
        <authorList>
            <person name="Roach M.J."/>
            <person name="Borneman A.R."/>
        </authorList>
    </citation>
    <scope>NUCLEOTIDE SEQUENCE</scope>
    <source>
        <strain evidence="4">UCD 2041</strain>
    </source>
</reference>
<feature type="domain" description="Far11/STRP C-terminal" evidence="3">
    <location>
        <begin position="572"/>
        <end position="1037"/>
    </location>
</feature>
<feature type="compositionally biased region" description="Polar residues" evidence="1">
    <location>
        <begin position="527"/>
        <end position="542"/>
    </location>
</feature>
<dbReference type="InterPro" id="IPR012486">
    <property type="entry name" value="Far11/STRP_N"/>
</dbReference>
<protein>
    <recommendedName>
        <fullName evidence="6">Factor arrest protein 11</fullName>
    </recommendedName>
</protein>
<proteinExistence type="predicted"/>
<dbReference type="PANTHER" id="PTHR13239">
    <property type="entry name" value="PROTEIN REQUIRED FOR HYPHAL ANASTOMOSIS HAM-2"/>
    <property type="match status" value="1"/>
</dbReference>
<reference evidence="4" key="1">
    <citation type="submission" date="2020-10" db="EMBL/GenBank/DDBJ databases">
        <authorList>
            <person name="Palmer J.M."/>
        </authorList>
    </citation>
    <scope>NUCLEOTIDE SEQUENCE</scope>
    <source>
        <strain evidence="4">UCD 2041</strain>
    </source>
</reference>
<dbReference type="SMART" id="SM01292">
    <property type="entry name" value="N1221"/>
    <property type="match status" value="1"/>
</dbReference>